<accession>A0AAD6PWV8</accession>
<evidence type="ECO:0000313" key="3">
    <source>
        <dbReference type="Proteomes" id="UP001164929"/>
    </source>
</evidence>
<gene>
    <name evidence="2" type="ORF">NC653_034224</name>
</gene>
<reference evidence="2" key="1">
    <citation type="journal article" date="2023" name="Mol. Ecol. Resour.">
        <title>Chromosome-level genome assembly of a triploid poplar Populus alba 'Berolinensis'.</title>
        <authorList>
            <person name="Chen S."/>
            <person name="Yu Y."/>
            <person name="Wang X."/>
            <person name="Wang S."/>
            <person name="Zhang T."/>
            <person name="Zhou Y."/>
            <person name="He R."/>
            <person name="Meng N."/>
            <person name="Wang Y."/>
            <person name="Liu W."/>
            <person name="Liu Z."/>
            <person name="Liu J."/>
            <person name="Guo Q."/>
            <person name="Huang H."/>
            <person name="Sederoff R.R."/>
            <person name="Wang G."/>
            <person name="Qu G."/>
            <person name="Chen S."/>
        </authorList>
    </citation>
    <scope>NUCLEOTIDE SEQUENCE</scope>
    <source>
        <strain evidence="2">SC-2020</strain>
    </source>
</reference>
<feature type="region of interest" description="Disordered" evidence="1">
    <location>
        <begin position="1"/>
        <end position="47"/>
    </location>
</feature>
<comment type="caution">
    <text evidence="2">The sequence shown here is derived from an EMBL/GenBank/DDBJ whole genome shotgun (WGS) entry which is preliminary data.</text>
</comment>
<dbReference type="EMBL" id="JAQIZT010000015">
    <property type="protein sequence ID" value="KAJ6969620.1"/>
    <property type="molecule type" value="Genomic_DNA"/>
</dbReference>
<protein>
    <submittedName>
        <fullName evidence="2">Uncharacterized protein</fullName>
    </submittedName>
</protein>
<proteinExistence type="predicted"/>
<dbReference type="AlphaFoldDB" id="A0AAD6PWV8"/>
<sequence>MKQNTTPPSSSGEIDPTMKPGMADKQFNHSDWPTSYNGRVPHHFSPK</sequence>
<organism evidence="2 3">
    <name type="scientific">Populus alba x Populus x berolinensis</name>
    <dbReference type="NCBI Taxonomy" id="444605"/>
    <lineage>
        <taxon>Eukaryota</taxon>
        <taxon>Viridiplantae</taxon>
        <taxon>Streptophyta</taxon>
        <taxon>Embryophyta</taxon>
        <taxon>Tracheophyta</taxon>
        <taxon>Spermatophyta</taxon>
        <taxon>Magnoliopsida</taxon>
        <taxon>eudicotyledons</taxon>
        <taxon>Gunneridae</taxon>
        <taxon>Pentapetalae</taxon>
        <taxon>rosids</taxon>
        <taxon>fabids</taxon>
        <taxon>Malpighiales</taxon>
        <taxon>Salicaceae</taxon>
        <taxon>Saliceae</taxon>
        <taxon>Populus</taxon>
    </lineage>
</organism>
<keyword evidence="3" id="KW-1185">Reference proteome</keyword>
<evidence type="ECO:0000313" key="2">
    <source>
        <dbReference type="EMBL" id="KAJ6969620.1"/>
    </source>
</evidence>
<feature type="compositionally biased region" description="Polar residues" evidence="1">
    <location>
        <begin position="1"/>
        <end position="12"/>
    </location>
</feature>
<evidence type="ECO:0000256" key="1">
    <source>
        <dbReference type="SAM" id="MobiDB-lite"/>
    </source>
</evidence>
<name>A0AAD6PWV8_9ROSI</name>
<dbReference type="Proteomes" id="UP001164929">
    <property type="component" value="Chromosome 15"/>
</dbReference>